<dbReference type="InterPro" id="IPR006518">
    <property type="entry name" value="Trypano_RHS"/>
</dbReference>
<sequence length="328" mass="37266">MVLASEKGWPYSRDTIQDLPKDVFVNWEVERLWQIVRNDLTAWFSPHGGTDFKSERRVLIGTPGIGKSMAAGSYLLYQLLRCDVEKLQVVAYCFGITMYVFDKITKTVTRYSDEDMCVSELRRLRGHGRNVYIIYGVAKEGTPPPKHFAPTSGWGMVAVPFPKVTNYGEWAKQLKAARIIVNCPDEMDVRAMCAWITRDGTAEKKAEYWRMVKERMDNVGPIPRHIFDANEFIAHSAAIEDALDGIKSRDGERHFTHGGVRLWDTENPPQRVVRVVRGRGEVGAEGFLNAPISVCLGRRIPQYLGKRDECEGYFFSLAIAGEEEYSFV</sequence>
<feature type="domain" description="Retrotransposon hot spot protein N-terminal" evidence="2">
    <location>
        <begin position="1"/>
        <end position="47"/>
    </location>
</feature>
<dbReference type="VEuPathDB" id="TriTrypDB:TCSYLVIO_001443"/>
<organism evidence="3 4">
    <name type="scientific">Trypanosoma cruzi</name>
    <dbReference type="NCBI Taxonomy" id="5693"/>
    <lineage>
        <taxon>Eukaryota</taxon>
        <taxon>Discoba</taxon>
        <taxon>Euglenozoa</taxon>
        <taxon>Kinetoplastea</taxon>
        <taxon>Metakinetoplastina</taxon>
        <taxon>Trypanosomatida</taxon>
        <taxon>Trypanosomatidae</taxon>
        <taxon>Trypanosoma</taxon>
        <taxon>Schizotrypanum</taxon>
    </lineage>
</organism>
<dbReference type="Proteomes" id="UP000246078">
    <property type="component" value="Unassembled WGS sequence"/>
</dbReference>
<dbReference type="VEuPathDB" id="TriTrypDB:C3747_83g105"/>
<accession>A0A2V2WKG0</accession>
<dbReference type="PANTHER" id="PTHR33129">
    <property type="entry name" value="PROTEIN KINASE DOMAIN-CONTAINING PROTEIN-RELATED"/>
    <property type="match status" value="1"/>
</dbReference>
<dbReference type="InterPro" id="IPR052980">
    <property type="entry name" value="Crinkler_effector"/>
</dbReference>
<dbReference type="VEuPathDB" id="TriTrypDB:TcCL_NonESM06220"/>
<dbReference type="InterPro" id="IPR046835">
    <property type="entry name" value="RHS_N"/>
</dbReference>
<dbReference type="Pfam" id="PF07999">
    <property type="entry name" value="RHSP"/>
    <property type="match status" value="1"/>
</dbReference>
<reference evidence="3 4" key="1">
    <citation type="journal article" date="2018" name="Microb. Genom.">
        <title>Expanding an expanded genome: long-read sequencing of Trypanosoma cruzi.</title>
        <authorList>
            <person name="Berna L."/>
            <person name="Rodriguez M."/>
            <person name="Chiribao M.L."/>
            <person name="Parodi-Talice A."/>
            <person name="Pita S."/>
            <person name="Rijo G."/>
            <person name="Alvarez-Valin F."/>
            <person name="Robello C."/>
        </authorList>
    </citation>
    <scope>NUCLEOTIDE SEQUENCE [LARGE SCALE GENOMIC DNA]</scope>
    <source>
        <strain evidence="3 4">TCC</strain>
    </source>
</reference>
<gene>
    <name evidence="3" type="ORF">C3747_83g105</name>
</gene>
<evidence type="ECO:0000259" key="1">
    <source>
        <dbReference type="Pfam" id="PF07999"/>
    </source>
</evidence>
<name>A0A2V2WKG0_TRYCR</name>
<dbReference type="VEuPathDB" id="TriTrypDB:ECC02_012033"/>
<evidence type="ECO:0000313" key="3">
    <source>
        <dbReference type="EMBL" id="PWV09106.1"/>
    </source>
</evidence>
<comment type="caution">
    <text evidence="3">The sequence shown here is derived from an EMBL/GenBank/DDBJ whole genome shotgun (WGS) entry which is preliminary data.</text>
</comment>
<dbReference type="AlphaFoldDB" id="A0A2V2WKG0"/>
<dbReference type="PANTHER" id="PTHR33129:SF3">
    <property type="entry name" value="HOT SPOT (RHS) PROTEIN, PUTATIVE-RELATED"/>
    <property type="match status" value="1"/>
</dbReference>
<dbReference type="EMBL" id="PRFC01000083">
    <property type="protein sequence ID" value="PWV09106.1"/>
    <property type="molecule type" value="Genomic_DNA"/>
</dbReference>
<dbReference type="InterPro" id="IPR046836">
    <property type="entry name" value="RHS_C"/>
</dbReference>
<dbReference type="Pfam" id="PF20445">
    <property type="entry name" value="RHS_N"/>
    <property type="match status" value="1"/>
</dbReference>
<proteinExistence type="predicted"/>
<protein>
    <submittedName>
        <fullName evidence="3">Putative retrotransposon hot spot protein (RHS)</fullName>
    </submittedName>
</protein>
<dbReference type="VEuPathDB" id="TriTrypDB:TcG_08860"/>
<evidence type="ECO:0000259" key="2">
    <source>
        <dbReference type="Pfam" id="PF20445"/>
    </source>
</evidence>
<feature type="domain" description="Retrotransposon hot spot protein,C-terminal" evidence="1">
    <location>
        <begin position="58"/>
        <end position="303"/>
    </location>
</feature>
<evidence type="ECO:0000313" key="4">
    <source>
        <dbReference type="Proteomes" id="UP000246078"/>
    </source>
</evidence>
<dbReference type="NCBIfam" id="TIGR01631">
    <property type="entry name" value="Trypano_RHS"/>
    <property type="match status" value="1"/>
</dbReference>